<keyword evidence="4" id="KW-1185">Reference proteome</keyword>
<feature type="compositionally biased region" description="Low complexity" evidence="1">
    <location>
        <begin position="32"/>
        <end position="41"/>
    </location>
</feature>
<dbReference type="Proteomes" id="UP000031774">
    <property type="component" value="Chromosome"/>
</dbReference>
<evidence type="ECO:0000313" key="4">
    <source>
        <dbReference type="Proteomes" id="UP000031774"/>
    </source>
</evidence>
<dbReference type="AlphaFoldDB" id="A0A0B5I5A1"/>
<evidence type="ECO:0008006" key="5">
    <source>
        <dbReference type="Google" id="ProtNLM"/>
    </source>
</evidence>
<gene>
    <name evidence="3" type="ORF">SVTN_02255</name>
</gene>
<accession>A0A0B5I5A1</accession>
<feature type="compositionally biased region" description="Pro residues" evidence="1">
    <location>
        <begin position="42"/>
        <end position="61"/>
    </location>
</feature>
<sequence length="188" mass="19973">MHARRMTTLLLIALLTSGCVAVPHGPAPAPPARSGGLAPAADRPPAPLPAAPPIWPAPTEPAPREALTVTDPRPAPEPTRAPDRKAPDRKAAVAAAEAPAARRPRAQRPAPNRPHTKANKQNKPNKPAHRRSGTHTIPRSPQKNRPAPAGPHRPTAARPPEMRRLCHQAESIQAPMGAADLCRDLYGR</sequence>
<proteinExistence type="predicted"/>
<feature type="region of interest" description="Disordered" evidence="1">
    <location>
        <begin position="26"/>
        <end position="188"/>
    </location>
</feature>
<evidence type="ECO:0000256" key="1">
    <source>
        <dbReference type="SAM" id="MobiDB-lite"/>
    </source>
</evidence>
<keyword evidence="2" id="KW-0732">Signal</keyword>
<dbReference type="PRINTS" id="PR01217">
    <property type="entry name" value="PRICHEXTENSN"/>
</dbReference>
<feature type="compositionally biased region" description="Polar residues" evidence="1">
    <location>
        <begin position="134"/>
        <end position="143"/>
    </location>
</feature>
<reference evidence="3 4" key="1">
    <citation type="submission" date="2014-12" db="EMBL/GenBank/DDBJ databases">
        <title>Complete genome sequence of Streptomyces vietnamensis strain GIMV4.0001, a genetic manipulable producer of the benzoisochromanequinone antibiotic granaticin.</title>
        <authorList>
            <person name="Deng M.R."/>
            <person name="Guo J."/>
            <person name="Ma L.Y."/>
            <person name="Feng G.D."/>
            <person name="Mo C.Y."/>
            <person name="Zhu H.H."/>
        </authorList>
    </citation>
    <scope>NUCLEOTIDE SEQUENCE [LARGE SCALE GENOMIC DNA]</scope>
    <source>
        <strain evidence="4">GIMV4.0001</strain>
    </source>
</reference>
<evidence type="ECO:0000256" key="2">
    <source>
        <dbReference type="SAM" id="SignalP"/>
    </source>
</evidence>
<feature type="compositionally biased region" description="Low complexity" evidence="1">
    <location>
        <begin position="92"/>
        <end position="101"/>
    </location>
</feature>
<dbReference type="STRING" id="362257.SVTN_02255"/>
<feature type="chain" id="PRO_5038377892" description="Lipoprotein" evidence="2">
    <location>
        <begin position="22"/>
        <end position="188"/>
    </location>
</feature>
<evidence type="ECO:0000313" key="3">
    <source>
        <dbReference type="EMBL" id="AJF63474.1"/>
    </source>
</evidence>
<feature type="signal peptide" evidence="2">
    <location>
        <begin position="1"/>
        <end position="21"/>
    </location>
</feature>
<name>A0A0B5I5A1_9ACTN</name>
<dbReference type="EMBL" id="CP010407">
    <property type="protein sequence ID" value="AJF63474.1"/>
    <property type="molecule type" value="Genomic_DNA"/>
</dbReference>
<dbReference type="KEGG" id="svt:SVTN_02255"/>
<protein>
    <recommendedName>
        <fullName evidence="5">Lipoprotein</fullName>
    </recommendedName>
</protein>
<organism evidence="3 4">
    <name type="scientific">Streptomyces vietnamensis</name>
    <dbReference type="NCBI Taxonomy" id="362257"/>
    <lineage>
        <taxon>Bacteria</taxon>
        <taxon>Bacillati</taxon>
        <taxon>Actinomycetota</taxon>
        <taxon>Actinomycetes</taxon>
        <taxon>Kitasatosporales</taxon>
        <taxon>Streptomycetaceae</taxon>
        <taxon>Streptomyces</taxon>
    </lineage>
</organism>
<dbReference type="HOGENOM" id="CLU_1440365_0_0_11"/>
<dbReference type="PROSITE" id="PS51257">
    <property type="entry name" value="PROKAR_LIPOPROTEIN"/>
    <property type="match status" value="1"/>
</dbReference>
<feature type="compositionally biased region" description="Basic and acidic residues" evidence="1">
    <location>
        <begin position="80"/>
        <end position="91"/>
    </location>
</feature>